<name>A0A6C0KUC4_9ZZZZ</name>
<sequence length="395" mass="45818">MSLPGNTIMPSEEYSSITLPSLTASSDKMIVLASNDVNDNSLFLNGLTQNIVILYDLFESMGYQPYLLQHSHSSSEKKDFIRSYRAVSQNEIVMKSMPICMLIEIGMSLDPLTRGYLRTIGCKIVKLYLGNILNIDIETIQNTPGIFFGHHIVGEIDEIWTSPHYMQHLDYASLLNRVELDQGKVVPYVWDPCFLTHYGSKETLQWTPPNSWQLMDLVVMDPNISFQKYSFYTLLLAEAFSKKYPEWKGKIHVINGDRLKLSANAYNHFLGSLSLWKNDRIKLTGRKNIHTILKENRSACFLTHQWNNDYNYMTLELLYCNYPILHNSEGWAPYGYHYSINEWDKAIQTLFHALSTHKNHLKAYQTHATNLIWKHSIHNPVIQERWRPFLSKTDA</sequence>
<dbReference type="EMBL" id="MN740968">
    <property type="protein sequence ID" value="QHU20310.1"/>
    <property type="molecule type" value="Genomic_DNA"/>
</dbReference>
<evidence type="ECO:0008006" key="2">
    <source>
        <dbReference type="Google" id="ProtNLM"/>
    </source>
</evidence>
<evidence type="ECO:0000313" key="1">
    <source>
        <dbReference type="EMBL" id="QHU20310.1"/>
    </source>
</evidence>
<dbReference type="AlphaFoldDB" id="A0A6C0KUC4"/>
<dbReference type="Pfam" id="PF10933">
    <property type="entry name" value="DUF2827"/>
    <property type="match status" value="1"/>
</dbReference>
<organism evidence="1">
    <name type="scientific">viral metagenome</name>
    <dbReference type="NCBI Taxonomy" id="1070528"/>
    <lineage>
        <taxon>unclassified sequences</taxon>
        <taxon>metagenomes</taxon>
        <taxon>organismal metagenomes</taxon>
    </lineage>
</organism>
<accession>A0A6C0KUC4</accession>
<reference evidence="1" key="1">
    <citation type="journal article" date="2020" name="Nature">
        <title>Giant virus diversity and host interactions through global metagenomics.</title>
        <authorList>
            <person name="Schulz F."/>
            <person name="Roux S."/>
            <person name="Paez-Espino D."/>
            <person name="Jungbluth S."/>
            <person name="Walsh D.A."/>
            <person name="Denef V.J."/>
            <person name="McMahon K.D."/>
            <person name="Konstantinidis K.T."/>
            <person name="Eloe-Fadrosh E.A."/>
            <person name="Kyrpides N.C."/>
            <person name="Woyke T."/>
        </authorList>
    </citation>
    <scope>NUCLEOTIDE SEQUENCE</scope>
    <source>
        <strain evidence="1">GVMAG-S-3300013093-109</strain>
    </source>
</reference>
<dbReference type="InterPro" id="IPR021234">
    <property type="entry name" value="DUF2827"/>
</dbReference>
<proteinExistence type="predicted"/>
<protein>
    <recommendedName>
        <fullName evidence="2">Glycosyl transferase CAP10 domain-containing protein</fullName>
    </recommendedName>
</protein>